<feature type="domain" description="HTH tetR-type" evidence="6">
    <location>
        <begin position="33"/>
        <end position="92"/>
    </location>
</feature>
<dbReference type="InterPro" id="IPR045823">
    <property type="entry name" value="TetR_C_32"/>
</dbReference>
<dbReference type="AlphaFoldDB" id="A0A927G8S2"/>
<evidence type="ECO:0000259" key="6">
    <source>
        <dbReference type="PROSITE" id="PS50977"/>
    </source>
</evidence>
<dbReference type="Pfam" id="PF00440">
    <property type="entry name" value="TetR_N"/>
    <property type="match status" value="1"/>
</dbReference>
<proteinExistence type="predicted"/>
<keyword evidence="1" id="KW-0805">Transcription regulation</keyword>
<organism evidence="7 8">
    <name type="scientific">Cellulosimicrobium arenosum</name>
    <dbReference type="NCBI Taxonomy" id="2708133"/>
    <lineage>
        <taxon>Bacteria</taxon>
        <taxon>Bacillati</taxon>
        <taxon>Actinomycetota</taxon>
        <taxon>Actinomycetes</taxon>
        <taxon>Micrococcales</taxon>
        <taxon>Promicromonosporaceae</taxon>
        <taxon>Cellulosimicrobium</taxon>
    </lineage>
</organism>
<accession>A0A927G8S2</accession>
<dbReference type="SUPFAM" id="SSF48498">
    <property type="entry name" value="Tetracyclin repressor-like, C-terminal domain"/>
    <property type="match status" value="1"/>
</dbReference>
<dbReference type="InterPro" id="IPR009057">
    <property type="entry name" value="Homeodomain-like_sf"/>
</dbReference>
<evidence type="ECO:0000256" key="5">
    <source>
        <dbReference type="SAM" id="MobiDB-lite"/>
    </source>
</evidence>
<feature type="region of interest" description="Disordered" evidence="5">
    <location>
        <begin position="1"/>
        <end position="30"/>
    </location>
</feature>
<reference evidence="7" key="2">
    <citation type="submission" date="2020-09" db="EMBL/GenBank/DDBJ databases">
        <authorList>
            <person name="Yu Y."/>
        </authorList>
    </citation>
    <scope>NUCLEOTIDE SEQUENCE</scope>
    <source>
        <strain evidence="7">KCTC 49039</strain>
    </source>
</reference>
<keyword evidence="3" id="KW-0804">Transcription</keyword>
<evidence type="ECO:0000256" key="1">
    <source>
        <dbReference type="ARBA" id="ARBA00023015"/>
    </source>
</evidence>
<feature type="region of interest" description="Disordered" evidence="5">
    <location>
        <begin position="238"/>
        <end position="270"/>
    </location>
</feature>
<dbReference type="GO" id="GO:0003700">
    <property type="term" value="F:DNA-binding transcription factor activity"/>
    <property type="evidence" value="ECO:0007669"/>
    <property type="project" value="TreeGrafter"/>
</dbReference>
<dbReference type="PANTHER" id="PTHR30055">
    <property type="entry name" value="HTH-TYPE TRANSCRIPTIONAL REGULATOR RUTR"/>
    <property type="match status" value="1"/>
</dbReference>
<dbReference type="PANTHER" id="PTHR30055:SF234">
    <property type="entry name" value="HTH-TYPE TRANSCRIPTIONAL REGULATOR BETI"/>
    <property type="match status" value="1"/>
</dbReference>
<evidence type="ECO:0000256" key="3">
    <source>
        <dbReference type="ARBA" id="ARBA00023163"/>
    </source>
</evidence>
<gene>
    <name evidence="7" type="ORF">IF651_06970</name>
</gene>
<evidence type="ECO:0000313" key="7">
    <source>
        <dbReference type="EMBL" id="MBD8078798.1"/>
    </source>
</evidence>
<keyword evidence="8" id="KW-1185">Reference proteome</keyword>
<evidence type="ECO:0000256" key="2">
    <source>
        <dbReference type="ARBA" id="ARBA00023125"/>
    </source>
</evidence>
<dbReference type="PROSITE" id="PS50977">
    <property type="entry name" value="HTH_TETR_2"/>
    <property type="match status" value="1"/>
</dbReference>
<dbReference type="SUPFAM" id="SSF46689">
    <property type="entry name" value="Homeodomain-like"/>
    <property type="match status" value="1"/>
</dbReference>
<dbReference type="Proteomes" id="UP000610846">
    <property type="component" value="Unassembled WGS sequence"/>
</dbReference>
<dbReference type="RefSeq" id="WP_191828376.1">
    <property type="nucleotide sequence ID" value="NZ_JACYHB010000004.1"/>
</dbReference>
<dbReference type="EMBL" id="JACYHB010000004">
    <property type="protein sequence ID" value="MBD8078798.1"/>
    <property type="molecule type" value="Genomic_DNA"/>
</dbReference>
<keyword evidence="2 4" id="KW-0238">DNA-binding</keyword>
<evidence type="ECO:0000313" key="8">
    <source>
        <dbReference type="Proteomes" id="UP000610846"/>
    </source>
</evidence>
<feature type="DNA-binding region" description="H-T-H motif" evidence="4">
    <location>
        <begin position="55"/>
        <end position="74"/>
    </location>
</feature>
<name>A0A927G8S2_9MICO</name>
<reference evidence="7" key="1">
    <citation type="journal article" date="2018" name="Curr. Microbiol.">
        <title>Cellulosimicrobium arenosum sp. nov., Isolated from Marine Sediment Sand.</title>
        <authorList>
            <person name="Oh M."/>
            <person name="Kim J.H."/>
            <person name="Yoon J.H."/>
            <person name="Schumann P."/>
            <person name="Kim W."/>
        </authorList>
    </citation>
    <scope>NUCLEOTIDE SEQUENCE</scope>
    <source>
        <strain evidence="7">KCTC 49039</strain>
    </source>
</reference>
<comment type="caution">
    <text evidence="7">The sequence shown here is derived from an EMBL/GenBank/DDBJ whole genome shotgun (WGS) entry which is preliminary data.</text>
</comment>
<sequence>MVAHVSEPGARSGGRGQVASVDGRSTRWDDHRAARRAELLRAASKAVHHEGPGVSMDEIATAAGTSKSIVYRYFDDKTGLQVALGSAVVGQMHDALTQAAEEAETPRGALRAMVAVYLEMIESSPNVYFFVTRTSAVAGTQDVALPGSGGRPDDGHSGRAPLAAFLDSVIELVARPFARVADVPAGDAAAWAAGAVGFVRGAGEWWLTHRDTPGAPDREQLTESVAAWLWSGPVGVISRSPSQSSTSHDPASHDAAARAVGAGTPTEESA</sequence>
<dbReference type="InterPro" id="IPR036271">
    <property type="entry name" value="Tet_transcr_reg_TetR-rel_C_sf"/>
</dbReference>
<feature type="compositionally biased region" description="Polar residues" evidence="5">
    <location>
        <begin position="239"/>
        <end position="249"/>
    </location>
</feature>
<dbReference type="InterPro" id="IPR001647">
    <property type="entry name" value="HTH_TetR"/>
</dbReference>
<protein>
    <submittedName>
        <fullName evidence="7">TetR family transcriptional regulator</fullName>
    </submittedName>
</protein>
<dbReference type="InterPro" id="IPR050109">
    <property type="entry name" value="HTH-type_TetR-like_transc_reg"/>
</dbReference>
<evidence type="ECO:0000256" key="4">
    <source>
        <dbReference type="PROSITE-ProRule" id="PRU00335"/>
    </source>
</evidence>
<dbReference type="GO" id="GO:0000976">
    <property type="term" value="F:transcription cis-regulatory region binding"/>
    <property type="evidence" value="ECO:0007669"/>
    <property type="project" value="TreeGrafter"/>
</dbReference>
<dbReference type="Gene3D" id="1.10.357.10">
    <property type="entry name" value="Tetracycline Repressor, domain 2"/>
    <property type="match status" value="1"/>
</dbReference>
<dbReference type="Pfam" id="PF19344">
    <property type="entry name" value="TetR_C_32"/>
    <property type="match status" value="1"/>
</dbReference>